<organism evidence="6 7">
    <name type="scientific">Mucilaginibacter ginkgonis</name>
    <dbReference type="NCBI Taxonomy" id="2682091"/>
    <lineage>
        <taxon>Bacteria</taxon>
        <taxon>Pseudomonadati</taxon>
        <taxon>Bacteroidota</taxon>
        <taxon>Sphingobacteriia</taxon>
        <taxon>Sphingobacteriales</taxon>
        <taxon>Sphingobacteriaceae</taxon>
        <taxon>Mucilaginibacter</taxon>
    </lineage>
</organism>
<dbReference type="GO" id="GO:0000271">
    <property type="term" value="P:polysaccharide biosynthetic process"/>
    <property type="evidence" value="ECO:0007669"/>
    <property type="project" value="InterPro"/>
</dbReference>
<evidence type="ECO:0000256" key="4">
    <source>
        <dbReference type="ARBA" id="ARBA00023136"/>
    </source>
</evidence>
<dbReference type="AlphaFoldDB" id="A0A6I4IN92"/>
<dbReference type="Proteomes" id="UP000429232">
    <property type="component" value="Chromosome"/>
</dbReference>
<keyword evidence="2" id="KW-0812">Transmembrane</keyword>
<keyword evidence="7" id="KW-1185">Reference proteome</keyword>
<dbReference type="Pfam" id="PF04138">
    <property type="entry name" value="GtrA_DPMS_TM"/>
    <property type="match status" value="1"/>
</dbReference>
<name>A0A6I4IN92_9SPHI</name>
<dbReference type="GO" id="GO:0016020">
    <property type="term" value="C:membrane"/>
    <property type="evidence" value="ECO:0007669"/>
    <property type="project" value="UniProtKB-SubCell"/>
</dbReference>
<protein>
    <submittedName>
        <fullName evidence="6">GtrA family protein</fullName>
    </submittedName>
</protein>
<dbReference type="KEGG" id="mgik:GO620_008090"/>
<dbReference type="RefSeq" id="WP_157524081.1">
    <property type="nucleotide sequence ID" value="NZ_CP066775.1"/>
</dbReference>
<sequence>MPPKGIWQAILGNQMLRFVLSAGIGFIVDISTFNILYYLVFKNNTQAVMGFRINYGVSFCISYVLGVVVNFLITRYLVFSESKLPPAQQFIRFLSVACIGFFANLFILKIMVMYLHFPPPVARPAAALSLFLASFFIHKLFSFNLTLRHHARNNNTKGN</sequence>
<evidence type="ECO:0000313" key="6">
    <source>
        <dbReference type="EMBL" id="QQL51389.1"/>
    </source>
</evidence>
<evidence type="ECO:0000256" key="3">
    <source>
        <dbReference type="ARBA" id="ARBA00022989"/>
    </source>
</evidence>
<accession>A0A6I4IN92</accession>
<evidence type="ECO:0000256" key="1">
    <source>
        <dbReference type="ARBA" id="ARBA00004141"/>
    </source>
</evidence>
<keyword evidence="4" id="KW-0472">Membrane</keyword>
<keyword evidence="3" id="KW-1133">Transmembrane helix</keyword>
<proteinExistence type="predicted"/>
<evidence type="ECO:0000259" key="5">
    <source>
        <dbReference type="Pfam" id="PF04138"/>
    </source>
</evidence>
<dbReference type="EMBL" id="CP066775">
    <property type="protein sequence ID" value="QQL51389.1"/>
    <property type="molecule type" value="Genomic_DNA"/>
</dbReference>
<gene>
    <name evidence="6" type="ORF">GO620_008090</name>
</gene>
<reference evidence="6 7" key="1">
    <citation type="submission" date="2020-12" db="EMBL/GenBank/DDBJ databases">
        <title>HMF7856_wgs.fasta genome submission.</title>
        <authorList>
            <person name="Kang H."/>
            <person name="Kim H."/>
            <person name="Joh K."/>
        </authorList>
    </citation>
    <scope>NUCLEOTIDE SEQUENCE [LARGE SCALE GENOMIC DNA]</scope>
    <source>
        <strain evidence="6 7">HMF7856</strain>
    </source>
</reference>
<feature type="domain" description="GtrA/DPMS transmembrane" evidence="5">
    <location>
        <begin position="17"/>
        <end position="143"/>
    </location>
</feature>
<evidence type="ECO:0000256" key="2">
    <source>
        <dbReference type="ARBA" id="ARBA00022692"/>
    </source>
</evidence>
<evidence type="ECO:0000313" key="7">
    <source>
        <dbReference type="Proteomes" id="UP000429232"/>
    </source>
</evidence>
<dbReference type="InterPro" id="IPR007267">
    <property type="entry name" value="GtrA_DPMS_TM"/>
</dbReference>
<comment type="subcellular location">
    <subcellularLocation>
        <location evidence="1">Membrane</location>
        <topology evidence="1">Multi-pass membrane protein</topology>
    </subcellularLocation>
</comment>